<dbReference type="FunFam" id="3.40.50.300:FF:000020">
    <property type="entry name" value="Amino acid ABC transporter ATP-binding component"/>
    <property type="match status" value="1"/>
</dbReference>
<evidence type="ECO:0000256" key="1">
    <source>
        <dbReference type="ARBA" id="ARBA00004202"/>
    </source>
</evidence>
<dbReference type="InterPro" id="IPR003439">
    <property type="entry name" value="ABC_transporter-like_ATP-bd"/>
</dbReference>
<name>A0A167GGR8_9BURK</name>
<keyword evidence="6 9" id="KW-0067">ATP-binding</keyword>
<keyword evidence="3" id="KW-0813">Transport</keyword>
<dbReference type="InterPro" id="IPR030679">
    <property type="entry name" value="ABC_ATPase_HisP-typ"/>
</dbReference>
<comment type="subcellular location">
    <subcellularLocation>
        <location evidence="1">Cell membrane</location>
        <topology evidence="1">Peripheral membrane protein</topology>
    </subcellularLocation>
</comment>
<dbReference type="GO" id="GO:0016887">
    <property type="term" value="F:ATP hydrolysis activity"/>
    <property type="evidence" value="ECO:0007669"/>
    <property type="project" value="InterPro"/>
</dbReference>
<evidence type="ECO:0000313" key="9">
    <source>
        <dbReference type="EMBL" id="AOW15239.1"/>
    </source>
</evidence>
<dbReference type="InterPro" id="IPR027417">
    <property type="entry name" value="P-loop_NTPase"/>
</dbReference>
<accession>A0A167GGR8</accession>
<dbReference type="PANTHER" id="PTHR43166:SF35">
    <property type="entry name" value="L-CYSTINE IMPORT ATP-BINDING PROTEIN TCYN"/>
    <property type="match status" value="1"/>
</dbReference>
<feature type="domain" description="ABC transporter" evidence="8">
    <location>
        <begin position="2"/>
        <end position="247"/>
    </location>
</feature>
<dbReference type="SMART" id="SM00382">
    <property type="entry name" value="AAA"/>
    <property type="match status" value="1"/>
</dbReference>
<dbReference type="SUPFAM" id="SSF52540">
    <property type="entry name" value="P-loop containing nucleoside triphosphate hydrolases"/>
    <property type="match status" value="1"/>
</dbReference>
<dbReference type="CDD" id="cd03262">
    <property type="entry name" value="ABC_HisP_GlnQ"/>
    <property type="match status" value="1"/>
</dbReference>
<dbReference type="KEGG" id="hyl:LPB072_00090"/>
<evidence type="ECO:0000256" key="2">
    <source>
        <dbReference type="ARBA" id="ARBA00005417"/>
    </source>
</evidence>
<evidence type="ECO:0000256" key="5">
    <source>
        <dbReference type="ARBA" id="ARBA00022741"/>
    </source>
</evidence>
<comment type="similarity">
    <text evidence="2">Belongs to the ABC transporter superfamily.</text>
</comment>
<dbReference type="Gene3D" id="3.40.50.300">
    <property type="entry name" value="P-loop containing nucleotide triphosphate hydrolases"/>
    <property type="match status" value="1"/>
</dbReference>
<evidence type="ECO:0000256" key="7">
    <source>
        <dbReference type="ARBA" id="ARBA00023136"/>
    </source>
</evidence>
<reference evidence="9 12" key="2">
    <citation type="submission" date="2016-10" db="EMBL/GenBank/DDBJ databases">
        <title>Hydorgenophaga sp. LPB0072 isolated from gastropod.</title>
        <authorList>
            <person name="Kim E."/>
            <person name="Yi H."/>
        </authorList>
    </citation>
    <scope>NUCLEOTIDE SEQUENCE [LARGE SCALE GENOMIC DNA]</scope>
    <source>
        <strain evidence="9 12">LPB0072</strain>
    </source>
</reference>
<keyword evidence="5" id="KW-0547">Nucleotide-binding</keyword>
<dbReference type="GO" id="GO:0005524">
    <property type="term" value="F:ATP binding"/>
    <property type="evidence" value="ECO:0007669"/>
    <property type="project" value="UniProtKB-KW"/>
</dbReference>
<dbReference type="OrthoDB" id="5101484at2"/>
<sequence length="253" mass="27870">MLVVEDLHKSFGQAEVIKGISLVAKRHDVVSILGSSGSGKTTFLRCINLLETPNAGRVFVNGELIKMAPGPNGTQQPADADQMVRIRRKLAMVFQQFNLWTHMTALQNVMFAPVKVLGAEKHEARQQAMAYLEKVGLADKANHYPNQLSGGQQQRVAIARALAMEPDVMLFDEPTSALDPELVGEVLKVMRALAEEGRTMLVVTHEMGFAREVASHVVFLHQGRIEEQGPPADLFSQQKSARFQQFLSGMAPK</sequence>
<keyword evidence="11" id="KW-1185">Reference proteome</keyword>
<evidence type="ECO:0000313" key="10">
    <source>
        <dbReference type="EMBL" id="OAD39433.1"/>
    </source>
</evidence>
<dbReference type="GO" id="GO:0005886">
    <property type="term" value="C:plasma membrane"/>
    <property type="evidence" value="ECO:0007669"/>
    <property type="project" value="UniProtKB-SubCell"/>
</dbReference>
<dbReference type="PANTHER" id="PTHR43166">
    <property type="entry name" value="AMINO ACID IMPORT ATP-BINDING PROTEIN"/>
    <property type="match status" value="1"/>
</dbReference>
<dbReference type="Proteomes" id="UP000185680">
    <property type="component" value="Chromosome"/>
</dbReference>
<evidence type="ECO:0000256" key="4">
    <source>
        <dbReference type="ARBA" id="ARBA00022475"/>
    </source>
</evidence>
<dbReference type="InterPro" id="IPR003593">
    <property type="entry name" value="AAA+_ATPase"/>
</dbReference>
<evidence type="ECO:0000256" key="6">
    <source>
        <dbReference type="ARBA" id="ARBA00022840"/>
    </source>
</evidence>
<dbReference type="AlphaFoldDB" id="A0A167GGR8"/>
<evidence type="ECO:0000256" key="3">
    <source>
        <dbReference type="ARBA" id="ARBA00022448"/>
    </source>
</evidence>
<dbReference type="InterPro" id="IPR050086">
    <property type="entry name" value="MetN_ABC_transporter-like"/>
</dbReference>
<dbReference type="Proteomes" id="UP000185657">
    <property type="component" value="Unassembled WGS sequence"/>
</dbReference>
<dbReference type="EMBL" id="CP017476">
    <property type="protein sequence ID" value="AOW15239.1"/>
    <property type="molecule type" value="Genomic_DNA"/>
</dbReference>
<organism evidence="9 12">
    <name type="scientific">Hydrogenophaga crassostreae</name>
    <dbReference type="NCBI Taxonomy" id="1763535"/>
    <lineage>
        <taxon>Bacteria</taxon>
        <taxon>Pseudomonadati</taxon>
        <taxon>Pseudomonadota</taxon>
        <taxon>Betaproteobacteria</taxon>
        <taxon>Burkholderiales</taxon>
        <taxon>Comamonadaceae</taxon>
        <taxon>Hydrogenophaga</taxon>
    </lineage>
</organism>
<dbReference type="EMBL" id="LVWD01000043">
    <property type="protein sequence ID" value="OAD39433.1"/>
    <property type="molecule type" value="Genomic_DNA"/>
</dbReference>
<dbReference type="STRING" id="1763535.LPB072_00090"/>
<gene>
    <name evidence="9" type="ORF">LPB072_00090</name>
    <name evidence="10" type="ORF">LPB72_22365</name>
</gene>
<dbReference type="Pfam" id="PF00005">
    <property type="entry name" value="ABC_tran"/>
    <property type="match status" value="1"/>
</dbReference>
<reference evidence="10 11" key="1">
    <citation type="submission" date="2016-02" db="EMBL/GenBank/DDBJ databases">
        <title>Draft genome sequence of Hydrogenophaga sp. LPB0072.</title>
        <authorList>
            <person name="Shin S.-K."/>
            <person name="Yi H."/>
        </authorList>
    </citation>
    <scope>NUCLEOTIDE SEQUENCE [LARGE SCALE GENOMIC DNA]</scope>
    <source>
        <strain evidence="10 11">LPB0072</strain>
    </source>
</reference>
<evidence type="ECO:0000313" key="12">
    <source>
        <dbReference type="Proteomes" id="UP000185680"/>
    </source>
</evidence>
<dbReference type="PROSITE" id="PS50893">
    <property type="entry name" value="ABC_TRANSPORTER_2"/>
    <property type="match status" value="1"/>
</dbReference>
<dbReference type="GO" id="GO:0015424">
    <property type="term" value="F:ABC-type amino acid transporter activity"/>
    <property type="evidence" value="ECO:0007669"/>
    <property type="project" value="InterPro"/>
</dbReference>
<evidence type="ECO:0000313" key="11">
    <source>
        <dbReference type="Proteomes" id="UP000185657"/>
    </source>
</evidence>
<dbReference type="PIRSF" id="PIRSF039085">
    <property type="entry name" value="ABC_ATPase_HisP"/>
    <property type="match status" value="1"/>
</dbReference>
<dbReference type="PROSITE" id="PS00211">
    <property type="entry name" value="ABC_TRANSPORTER_1"/>
    <property type="match status" value="1"/>
</dbReference>
<keyword evidence="4" id="KW-1003">Cell membrane</keyword>
<protein>
    <submittedName>
        <fullName evidence="10">Amino acid transporter</fullName>
    </submittedName>
    <submittedName>
        <fullName evidence="9">Histidine/lysine/arginine/ornithine ABC transporter ATP-binding protein</fullName>
    </submittedName>
</protein>
<dbReference type="InterPro" id="IPR017871">
    <property type="entry name" value="ABC_transporter-like_CS"/>
</dbReference>
<evidence type="ECO:0000259" key="8">
    <source>
        <dbReference type="PROSITE" id="PS50893"/>
    </source>
</evidence>
<proteinExistence type="inferred from homology"/>
<keyword evidence="7" id="KW-0472">Membrane</keyword>